<evidence type="ECO:0000313" key="8">
    <source>
        <dbReference type="Proteomes" id="UP000732298"/>
    </source>
</evidence>
<gene>
    <name evidence="7" type="ORF">HY544_05455</name>
</gene>
<feature type="transmembrane region" description="Helical" evidence="5">
    <location>
        <begin position="203"/>
        <end position="228"/>
    </location>
</feature>
<feature type="transmembrane region" description="Helical" evidence="5">
    <location>
        <begin position="179"/>
        <end position="197"/>
    </location>
</feature>
<keyword evidence="4 5" id="KW-0472">Membrane</keyword>
<comment type="subcellular location">
    <subcellularLocation>
        <location evidence="1">Membrane</location>
        <topology evidence="1">Multi-pass membrane protein</topology>
    </subcellularLocation>
</comment>
<name>A0A8T3YMI0_9ARCH</name>
<sequence>MPSKMAKPEKDYKGLKPFTPKVLLFITLVIAVAVLVQSGYDSGTQSISLDKLGKVLSFHRITYSLQELDLAAFLSGLSLISYAFVLGPLARMFPYKFDDALYLRRPFGVVGFWLLLLHSLYYSLFMYNVSGSVLFSDPSMLGTLLGLIALVILYLSGITSSERAMTKVGFYGWKKLHRTGYLGLAFLVLNILLINKYNITGPIVSPFSAIFLSLGTFAIFMRIIVWLVKKPPLLEDY</sequence>
<keyword evidence="3 5" id="KW-1133">Transmembrane helix</keyword>
<dbReference type="GO" id="GO:0016020">
    <property type="term" value="C:membrane"/>
    <property type="evidence" value="ECO:0007669"/>
    <property type="project" value="UniProtKB-SubCell"/>
</dbReference>
<evidence type="ECO:0000256" key="4">
    <source>
        <dbReference type="ARBA" id="ARBA00023136"/>
    </source>
</evidence>
<dbReference type="Pfam" id="PF01794">
    <property type="entry name" value="Ferric_reduct"/>
    <property type="match status" value="1"/>
</dbReference>
<feature type="transmembrane region" description="Helical" evidence="5">
    <location>
        <begin position="141"/>
        <end position="158"/>
    </location>
</feature>
<dbReference type="InterPro" id="IPR013130">
    <property type="entry name" value="Fe3_Rdtase_TM_dom"/>
</dbReference>
<keyword evidence="2 5" id="KW-0812">Transmembrane</keyword>
<organism evidence="7 8">
    <name type="scientific">Candidatus Iainarchaeum sp</name>
    <dbReference type="NCBI Taxonomy" id="3101447"/>
    <lineage>
        <taxon>Archaea</taxon>
        <taxon>Candidatus Iainarchaeota</taxon>
        <taxon>Candidatus Iainarchaeia</taxon>
        <taxon>Candidatus Iainarchaeales</taxon>
        <taxon>Candidatus Iainarchaeaceae</taxon>
        <taxon>Candidatus Iainarchaeum</taxon>
    </lineage>
</organism>
<evidence type="ECO:0000256" key="3">
    <source>
        <dbReference type="ARBA" id="ARBA00022989"/>
    </source>
</evidence>
<feature type="transmembrane region" description="Helical" evidence="5">
    <location>
        <begin position="21"/>
        <end position="40"/>
    </location>
</feature>
<evidence type="ECO:0000313" key="7">
    <source>
        <dbReference type="EMBL" id="MBI4210917.1"/>
    </source>
</evidence>
<feature type="transmembrane region" description="Helical" evidence="5">
    <location>
        <begin position="70"/>
        <end position="90"/>
    </location>
</feature>
<protein>
    <submittedName>
        <fullName evidence="7">Ferric reductase-like transmembrane domain-containing protein</fullName>
    </submittedName>
</protein>
<feature type="transmembrane region" description="Helical" evidence="5">
    <location>
        <begin position="102"/>
        <end position="121"/>
    </location>
</feature>
<evidence type="ECO:0000256" key="1">
    <source>
        <dbReference type="ARBA" id="ARBA00004141"/>
    </source>
</evidence>
<reference evidence="7" key="1">
    <citation type="submission" date="2020-07" db="EMBL/GenBank/DDBJ databases">
        <title>Huge and variable diversity of episymbiotic CPR bacteria and DPANN archaea in groundwater ecosystems.</title>
        <authorList>
            <person name="He C.Y."/>
            <person name="Keren R."/>
            <person name="Whittaker M."/>
            <person name="Farag I.F."/>
            <person name="Doudna J."/>
            <person name="Cate J.H.D."/>
            <person name="Banfield J.F."/>
        </authorList>
    </citation>
    <scope>NUCLEOTIDE SEQUENCE</scope>
    <source>
        <strain evidence="7">NC_groundwater_1296_Ag_S-0.2um_52_80</strain>
    </source>
</reference>
<dbReference type="Proteomes" id="UP000732298">
    <property type="component" value="Unassembled WGS sequence"/>
</dbReference>
<dbReference type="AlphaFoldDB" id="A0A8T3YMI0"/>
<proteinExistence type="predicted"/>
<evidence type="ECO:0000259" key="6">
    <source>
        <dbReference type="Pfam" id="PF01794"/>
    </source>
</evidence>
<comment type="caution">
    <text evidence="7">The sequence shown here is derived from an EMBL/GenBank/DDBJ whole genome shotgun (WGS) entry which is preliminary data.</text>
</comment>
<dbReference type="EMBL" id="JACQPB010000050">
    <property type="protein sequence ID" value="MBI4210917.1"/>
    <property type="molecule type" value="Genomic_DNA"/>
</dbReference>
<evidence type="ECO:0000256" key="5">
    <source>
        <dbReference type="SAM" id="Phobius"/>
    </source>
</evidence>
<feature type="domain" description="Ferric oxidoreductase" evidence="6">
    <location>
        <begin position="77"/>
        <end position="187"/>
    </location>
</feature>
<evidence type="ECO:0000256" key="2">
    <source>
        <dbReference type="ARBA" id="ARBA00022692"/>
    </source>
</evidence>
<accession>A0A8T3YMI0</accession>